<comment type="function">
    <text evidence="10">Inner membrane component of the type II secretion system required for the energy-dependent secretion of extracellular factors such as proteases and toxins from the periplasm.</text>
</comment>
<evidence type="ECO:0000256" key="9">
    <source>
        <dbReference type="ARBA" id="ARBA00023136"/>
    </source>
</evidence>
<keyword evidence="7 10" id="KW-0653">Protein transport</keyword>
<keyword evidence="6" id="KW-0812">Transmembrane</keyword>
<dbReference type="Gene3D" id="3.30.420.380">
    <property type="match status" value="1"/>
</dbReference>
<keyword evidence="5" id="KW-0997">Cell inner membrane</keyword>
<accession>A0A6I4L3S3</accession>
<evidence type="ECO:0000256" key="8">
    <source>
        <dbReference type="ARBA" id="ARBA00022989"/>
    </source>
</evidence>
<feature type="domain" description="GspL cytoplasmic actin-ATPase-like" evidence="11">
    <location>
        <begin position="38"/>
        <end position="216"/>
    </location>
</feature>
<dbReference type="Pfam" id="PF12693">
    <property type="entry name" value="GspL_C"/>
    <property type="match status" value="1"/>
</dbReference>
<keyword evidence="4" id="KW-1003">Cell membrane</keyword>
<protein>
    <recommendedName>
        <fullName evidence="10">Type II secretion system protein L</fullName>
        <shortName evidence="10">T2SS protein L</shortName>
    </recommendedName>
</protein>
<dbReference type="InterPro" id="IPR007812">
    <property type="entry name" value="T2SS_protein-GspL"/>
</dbReference>
<dbReference type="NCBIfam" id="TIGR01709">
    <property type="entry name" value="typeII_sec_gspL"/>
    <property type="match status" value="1"/>
</dbReference>
<keyword evidence="9" id="KW-0472">Membrane</keyword>
<dbReference type="PIRSF" id="PIRSF015761">
    <property type="entry name" value="Protein_L"/>
    <property type="match status" value="1"/>
</dbReference>
<evidence type="ECO:0000256" key="4">
    <source>
        <dbReference type="ARBA" id="ARBA00022475"/>
    </source>
</evidence>
<evidence type="ECO:0000313" key="13">
    <source>
        <dbReference type="EMBL" id="MVW77266.1"/>
    </source>
</evidence>
<name>A0A6I4L3S3_9PSED</name>
<evidence type="ECO:0000256" key="5">
    <source>
        <dbReference type="ARBA" id="ARBA00022519"/>
    </source>
</evidence>
<keyword evidence="14" id="KW-1185">Reference proteome</keyword>
<evidence type="ECO:0000259" key="11">
    <source>
        <dbReference type="Pfam" id="PF05134"/>
    </source>
</evidence>
<comment type="subcellular location">
    <subcellularLocation>
        <location evidence="1">Cell inner membrane</location>
        <topology evidence="1">Single-pass membrane protein</topology>
    </subcellularLocation>
</comment>
<organism evidence="13 14">
    <name type="scientific">Pseudomonas xionganensis</name>
    <dbReference type="NCBI Taxonomy" id="2654845"/>
    <lineage>
        <taxon>Bacteria</taxon>
        <taxon>Pseudomonadati</taxon>
        <taxon>Pseudomonadota</taxon>
        <taxon>Gammaproteobacteria</taxon>
        <taxon>Pseudomonadales</taxon>
        <taxon>Pseudomonadaceae</taxon>
        <taxon>Pseudomonas</taxon>
    </lineage>
</organism>
<dbReference type="AlphaFoldDB" id="A0A6I4L3S3"/>
<dbReference type="GO" id="GO:0009276">
    <property type="term" value="C:Gram-negative-bacterium-type cell wall"/>
    <property type="evidence" value="ECO:0007669"/>
    <property type="project" value="InterPro"/>
</dbReference>
<dbReference type="GO" id="GO:0015627">
    <property type="term" value="C:type II protein secretion system complex"/>
    <property type="evidence" value="ECO:0007669"/>
    <property type="project" value="InterPro"/>
</dbReference>
<evidence type="ECO:0000256" key="6">
    <source>
        <dbReference type="ARBA" id="ARBA00022692"/>
    </source>
</evidence>
<dbReference type="GO" id="GO:0005886">
    <property type="term" value="C:plasma membrane"/>
    <property type="evidence" value="ECO:0007669"/>
    <property type="project" value="UniProtKB-SubCell"/>
</dbReference>
<comment type="similarity">
    <text evidence="2 10">Belongs to the GSP L family.</text>
</comment>
<keyword evidence="3 10" id="KW-0813">Transport</keyword>
<reference evidence="13 14" key="1">
    <citation type="submission" date="2019-11" db="EMBL/GenBank/DDBJ databases">
        <title>Pseudomonas flavidum sp. nov., isolated from Baiyang Lake.</title>
        <authorList>
            <person name="Zhao Y."/>
        </authorList>
    </citation>
    <scope>NUCLEOTIDE SEQUENCE [LARGE SCALE GENOMIC DNA]</scope>
    <source>
        <strain evidence="14">R-22-3 w-18</strain>
    </source>
</reference>
<comment type="caution">
    <text evidence="13">The sequence shown here is derived from an EMBL/GenBank/DDBJ whole genome shotgun (WGS) entry which is preliminary data.</text>
</comment>
<dbReference type="GO" id="GO:0015628">
    <property type="term" value="P:protein secretion by the type II secretion system"/>
    <property type="evidence" value="ECO:0007669"/>
    <property type="project" value="InterPro"/>
</dbReference>
<dbReference type="Gene3D" id="3.30.1360.100">
    <property type="entry name" value="General secretion pathway protein M, EpsM"/>
    <property type="match status" value="1"/>
</dbReference>
<keyword evidence="8" id="KW-1133">Transmembrane helix</keyword>
<evidence type="ECO:0000256" key="3">
    <source>
        <dbReference type="ARBA" id="ARBA00022448"/>
    </source>
</evidence>
<dbReference type="InterPro" id="IPR024230">
    <property type="entry name" value="GspL_cyto_dom"/>
</dbReference>
<dbReference type="SUPFAM" id="SSF53067">
    <property type="entry name" value="Actin-like ATPase domain"/>
    <property type="match status" value="1"/>
</dbReference>
<proteinExistence type="inferred from homology"/>
<evidence type="ECO:0000313" key="14">
    <source>
        <dbReference type="Proteomes" id="UP000429555"/>
    </source>
</evidence>
<evidence type="ECO:0000256" key="2">
    <source>
        <dbReference type="ARBA" id="ARBA00005318"/>
    </source>
</evidence>
<dbReference type="Pfam" id="PF05134">
    <property type="entry name" value="T2SSL"/>
    <property type="match status" value="1"/>
</dbReference>
<gene>
    <name evidence="13" type="primary">gspL</name>
    <name evidence="13" type="ORF">GJV18_18275</name>
</gene>
<dbReference type="EMBL" id="WKJZ01000005">
    <property type="protein sequence ID" value="MVW77266.1"/>
    <property type="molecule type" value="Genomic_DNA"/>
</dbReference>
<feature type="domain" description="GspL periplasmic" evidence="12">
    <location>
        <begin position="222"/>
        <end position="374"/>
    </location>
</feature>
<evidence type="ECO:0000259" key="12">
    <source>
        <dbReference type="Pfam" id="PF12693"/>
    </source>
</evidence>
<dbReference type="RefSeq" id="WP_160347917.1">
    <property type="nucleotide sequence ID" value="NZ_WKJZ01000005.1"/>
</dbReference>
<evidence type="ECO:0000256" key="7">
    <source>
        <dbReference type="ARBA" id="ARBA00022927"/>
    </source>
</evidence>
<dbReference type="InterPro" id="IPR025691">
    <property type="entry name" value="GspL_pp_dom"/>
</dbReference>
<dbReference type="Proteomes" id="UP000429555">
    <property type="component" value="Unassembled WGS sequence"/>
</dbReference>
<evidence type="ECO:0000256" key="1">
    <source>
        <dbReference type="ARBA" id="ARBA00004377"/>
    </source>
</evidence>
<dbReference type="InterPro" id="IPR043129">
    <property type="entry name" value="ATPase_NBD"/>
</dbReference>
<sequence length="375" mass="40784">MSHITVFLPPAACATVQAELPVQRVQEGHVEQLPFEQAVAATGADWTLVLPVEAVTACAVSLPTRKARWLRQALPFAVEELLAEEVELMHLALGESLADGRQRVFALRRSWLAAWLQLCPQAPSRIAVDADLLPGEGTQLLELHGRWLLGGAGAARLALDLDDWPALAASCPAPHRLLSPSGQTLGACEVQRIDEPCAWLASQALRNNLAQGEFAVRETTGQWQVWKPLAAVLGLWLLLQLGFNLGQGWYLQREADRYGAASEALYRELFPEDTRLVDIRAQFDQHLRQASGGGEAQLLGLLGQVSQALLSEGSVRIRQLDYSEQRGDLALQVQAPGFAELERLRERLQESGLAVQLGSASREAEGVSARVVIGG</sequence>
<evidence type="ECO:0000256" key="10">
    <source>
        <dbReference type="PIRNR" id="PIRNR015761"/>
    </source>
</evidence>